<dbReference type="InterPro" id="IPR002110">
    <property type="entry name" value="Ankyrin_rpt"/>
</dbReference>
<feature type="repeat" description="ANK" evidence="1">
    <location>
        <begin position="53"/>
        <end position="85"/>
    </location>
</feature>
<evidence type="ECO:0000256" key="1">
    <source>
        <dbReference type="PROSITE-ProRule" id="PRU00023"/>
    </source>
</evidence>
<comment type="caution">
    <text evidence="2">The sequence shown here is derived from an EMBL/GenBank/DDBJ whole genome shotgun (WGS) entry which is preliminary data.</text>
</comment>
<organism evidence="2 3">
    <name type="scientific">Glomus cerebriforme</name>
    <dbReference type="NCBI Taxonomy" id="658196"/>
    <lineage>
        <taxon>Eukaryota</taxon>
        <taxon>Fungi</taxon>
        <taxon>Fungi incertae sedis</taxon>
        <taxon>Mucoromycota</taxon>
        <taxon>Glomeromycotina</taxon>
        <taxon>Glomeromycetes</taxon>
        <taxon>Glomerales</taxon>
        <taxon>Glomeraceae</taxon>
        <taxon>Glomus</taxon>
    </lineage>
</organism>
<dbReference type="EMBL" id="QKYT01000146">
    <property type="protein sequence ID" value="RIA91646.1"/>
    <property type="molecule type" value="Genomic_DNA"/>
</dbReference>
<reference evidence="2 3" key="1">
    <citation type="submission" date="2018-06" db="EMBL/GenBank/DDBJ databases">
        <title>Comparative genomics reveals the genomic features of Rhizophagus irregularis, R. cerebriforme, R. diaphanum and Gigaspora rosea, and their symbiotic lifestyle signature.</title>
        <authorList>
            <person name="Morin E."/>
            <person name="San Clemente H."/>
            <person name="Chen E.C.H."/>
            <person name="De La Providencia I."/>
            <person name="Hainaut M."/>
            <person name="Kuo A."/>
            <person name="Kohler A."/>
            <person name="Murat C."/>
            <person name="Tang N."/>
            <person name="Roy S."/>
            <person name="Loubradou J."/>
            <person name="Henrissat B."/>
            <person name="Grigoriev I.V."/>
            <person name="Corradi N."/>
            <person name="Roux C."/>
            <person name="Martin F.M."/>
        </authorList>
    </citation>
    <scope>NUCLEOTIDE SEQUENCE [LARGE SCALE GENOMIC DNA]</scope>
    <source>
        <strain evidence="2 3">DAOM 227022</strain>
    </source>
</reference>
<evidence type="ECO:0000313" key="2">
    <source>
        <dbReference type="EMBL" id="RIA91646.1"/>
    </source>
</evidence>
<proteinExistence type="predicted"/>
<dbReference type="STRING" id="658196.A0A397T413"/>
<dbReference type="Gene3D" id="1.25.40.20">
    <property type="entry name" value="Ankyrin repeat-containing domain"/>
    <property type="match status" value="1"/>
</dbReference>
<dbReference type="SUPFAM" id="SSF48403">
    <property type="entry name" value="Ankyrin repeat"/>
    <property type="match status" value="1"/>
</dbReference>
<keyword evidence="3" id="KW-1185">Reference proteome</keyword>
<dbReference type="Proteomes" id="UP000265703">
    <property type="component" value="Unassembled WGS sequence"/>
</dbReference>
<accession>A0A397T413</accession>
<dbReference type="PROSITE" id="PS50088">
    <property type="entry name" value="ANK_REPEAT"/>
    <property type="match status" value="1"/>
</dbReference>
<name>A0A397T413_9GLOM</name>
<keyword evidence="1" id="KW-0040">ANK repeat</keyword>
<dbReference type="AlphaFoldDB" id="A0A397T413"/>
<feature type="non-terminal residue" evidence="2">
    <location>
        <position position="1"/>
    </location>
</feature>
<dbReference type="InterPro" id="IPR036770">
    <property type="entry name" value="Ankyrin_rpt-contain_sf"/>
</dbReference>
<protein>
    <submittedName>
        <fullName evidence="2">Uncharacterized protein</fullName>
    </submittedName>
</protein>
<evidence type="ECO:0000313" key="3">
    <source>
        <dbReference type="Proteomes" id="UP000265703"/>
    </source>
</evidence>
<sequence>NEIPFHWAVQANKPDAIKELAILYKEKEIKSKQDDDEEQHLTLDVLDMRADKKEVTALLFASRLGYKKCIRTLLEVGADHRITDYISNIKTIRLLHKILRPETYQIIITEYLLQQVITVNLFTYDLGIIDIFIYLLEKDFEIFQKIDQIRIYLLIGDDSFSYHENSFGQIPTDIAIQIFLNTLVSVAVFEPPPSQLPPELEFNNKQVKDKYERVVQVTKKPLEEKWVTKVFNLTVPFYLPRNQENLSSKRVLVGLDVVNNMVHKLTKKKIKD</sequence>
<gene>
    <name evidence="2" type="ORF">C1645_821735</name>
</gene>